<dbReference type="RefSeq" id="WP_211300955.1">
    <property type="nucleotide sequence ID" value="NZ_PVTD01000002.1"/>
</dbReference>
<keyword evidence="1" id="KW-1133">Transmembrane helix</keyword>
<sequence>MILSSMKTYAASLALASAGSFAAGAVQAANLSFDENGAAPCTYASSPGPLDNAYTALGVTFSGGWHILGECGGFGVPALSGSNFLTYNTSVTTNTVTMTFDAPISQISGFLGGSFETDWSITTSAGGPAEVVSNLSSAYVPFSLSGSFTSVSIAGGSSSGVLEDLSFSDIAAVPVPAGGLLLLSAIGGAVVLRRRRRG</sequence>
<comment type="caution">
    <text evidence="3">The sequence shown here is derived from an EMBL/GenBank/DDBJ whole genome shotgun (WGS) entry which is preliminary data.</text>
</comment>
<keyword evidence="4" id="KW-1185">Reference proteome</keyword>
<accession>A0A2T0RUY3</accession>
<reference evidence="3 4" key="1">
    <citation type="submission" date="2018-03" db="EMBL/GenBank/DDBJ databases">
        <title>Genomic Encyclopedia of Archaeal and Bacterial Type Strains, Phase II (KMG-II): from individual species to whole genera.</title>
        <authorList>
            <person name="Goeker M."/>
        </authorList>
    </citation>
    <scope>NUCLEOTIDE SEQUENCE [LARGE SCALE GENOMIC DNA]</scope>
    <source>
        <strain evidence="3 4">DSM 29328</strain>
    </source>
</reference>
<dbReference type="InterPro" id="IPR022472">
    <property type="entry name" value="VPLPA-CTERM"/>
</dbReference>
<keyword evidence="2" id="KW-0732">Signal</keyword>
<protein>
    <submittedName>
        <fullName evidence="3">Putative secreted protein</fullName>
    </submittedName>
</protein>
<feature type="transmembrane region" description="Helical" evidence="1">
    <location>
        <begin position="171"/>
        <end position="192"/>
    </location>
</feature>
<name>A0A2T0RUY3_9RHOB</name>
<organism evidence="3 4">
    <name type="scientific">Aliiruegeria haliotis</name>
    <dbReference type="NCBI Taxonomy" id="1280846"/>
    <lineage>
        <taxon>Bacteria</taxon>
        <taxon>Pseudomonadati</taxon>
        <taxon>Pseudomonadota</taxon>
        <taxon>Alphaproteobacteria</taxon>
        <taxon>Rhodobacterales</taxon>
        <taxon>Roseobacteraceae</taxon>
        <taxon>Aliiruegeria</taxon>
    </lineage>
</organism>
<dbReference type="Proteomes" id="UP000239480">
    <property type="component" value="Unassembled WGS sequence"/>
</dbReference>
<evidence type="ECO:0000313" key="3">
    <source>
        <dbReference type="EMBL" id="PRY25005.1"/>
    </source>
</evidence>
<dbReference type="AlphaFoldDB" id="A0A2T0RUY3"/>
<dbReference type="EMBL" id="PVTD01000002">
    <property type="protein sequence ID" value="PRY25005.1"/>
    <property type="molecule type" value="Genomic_DNA"/>
</dbReference>
<evidence type="ECO:0000256" key="2">
    <source>
        <dbReference type="SAM" id="SignalP"/>
    </source>
</evidence>
<feature type="signal peptide" evidence="2">
    <location>
        <begin position="1"/>
        <end position="22"/>
    </location>
</feature>
<keyword evidence="1" id="KW-0812">Transmembrane</keyword>
<feature type="chain" id="PRO_5015767197" evidence="2">
    <location>
        <begin position="23"/>
        <end position="198"/>
    </location>
</feature>
<proteinExistence type="predicted"/>
<gene>
    <name evidence="3" type="ORF">CLV78_102182</name>
</gene>
<evidence type="ECO:0000313" key="4">
    <source>
        <dbReference type="Proteomes" id="UP000239480"/>
    </source>
</evidence>
<dbReference type="NCBIfam" id="TIGR03370">
    <property type="entry name" value="VPLPA-CTERM"/>
    <property type="match status" value="1"/>
</dbReference>
<evidence type="ECO:0000256" key="1">
    <source>
        <dbReference type="SAM" id="Phobius"/>
    </source>
</evidence>
<keyword evidence="1" id="KW-0472">Membrane</keyword>